<proteinExistence type="inferred from homology"/>
<dbReference type="Pfam" id="PF00352">
    <property type="entry name" value="TBP"/>
    <property type="match status" value="1"/>
</dbReference>
<dbReference type="Proteomes" id="UP000015105">
    <property type="component" value="Unassembled WGS sequence"/>
</dbReference>
<dbReference type="FunFam" id="3.30.310.10:FF:000033">
    <property type="entry name" value="TATA box-binding protein-like 2"/>
    <property type="match status" value="1"/>
</dbReference>
<evidence type="ECO:0000313" key="5">
    <source>
        <dbReference type="EnsemblPlants" id="AET0Gv20170700.8"/>
    </source>
</evidence>
<dbReference type="InterPro" id="IPR012295">
    <property type="entry name" value="TBP_dom_sf"/>
</dbReference>
<keyword evidence="6" id="KW-1185">Reference proteome</keyword>
<dbReference type="STRING" id="200361.A0A452XHE9"/>
<evidence type="ECO:0000256" key="2">
    <source>
        <dbReference type="ARBA" id="ARBA00023125"/>
    </source>
</evidence>
<evidence type="ECO:0000256" key="4">
    <source>
        <dbReference type="ARBA" id="ARBA00037612"/>
    </source>
</evidence>
<dbReference type="PRINTS" id="PR00686">
    <property type="entry name" value="TIFACTORIID"/>
</dbReference>
<comment type="function">
    <text evidence="4">General transcription factor that functions at the core of the DNA-binding multiprotein factor TFIID. Binding of TFIID to the TATA box is the initial transcriptional step of the pre-initiation complex (PIC), playing a role in the activation of eukaryotic genes transcribed by RNA polymerase II.</text>
</comment>
<dbReference type="GO" id="GO:0003677">
    <property type="term" value="F:DNA binding"/>
    <property type="evidence" value="ECO:0007669"/>
    <property type="project" value="UniProtKB-KW"/>
</dbReference>
<reference evidence="5" key="3">
    <citation type="submission" date="2019-03" db="UniProtKB">
        <authorList>
            <consortium name="EnsemblPlants"/>
        </authorList>
    </citation>
    <scope>IDENTIFICATION</scope>
</reference>
<dbReference type="SUPFAM" id="SSF55945">
    <property type="entry name" value="TATA-box binding protein-like"/>
    <property type="match status" value="1"/>
</dbReference>
<reference evidence="6" key="1">
    <citation type="journal article" date="2014" name="Science">
        <title>Ancient hybridizations among the ancestral genomes of bread wheat.</title>
        <authorList>
            <consortium name="International Wheat Genome Sequencing Consortium,"/>
            <person name="Marcussen T."/>
            <person name="Sandve S.R."/>
            <person name="Heier L."/>
            <person name="Spannagl M."/>
            <person name="Pfeifer M."/>
            <person name="Jakobsen K.S."/>
            <person name="Wulff B.B."/>
            <person name="Steuernagel B."/>
            <person name="Mayer K.F."/>
            <person name="Olsen O.A."/>
        </authorList>
    </citation>
    <scope>NUCLEOTIDE SEQUENCE [LARGE SCALE GENOMIC DNA]</scope>
    <source>
        <strain evidence="6">cv. AL8/78</strain>
    </source>
</reference>
<organism evidence="5 6">
    <name type="scientific">Aegilops tauschii subsp. strangulata</name>
    <name type="common">Goatgrass</name>
    <dbReference type="NCBI Taxonomy" id="200361"/>
    <lineage>
        <taxon>Eukaryota</taxon>
        <taxon>Viridiplantae</taxon>
        <taxon>Streptophyta</taxon>
        <taxon>Embryophyta</taxon>
        <taxon>Tracheophyta</taxon>
        <taxon>Spermatophyta</taxon>
        <taxon>Magnoliopsida</taxon>
        <taxon>Liliopsida</taxon>
        <taxon>Poales</taxon>
        <taxon>Poaceae</taxon>
        <taxon>BOP clade</taxon>
        <taxon>Pooideae</taxon>
        <taxon>Triticodae</taxon>
        <taxon>Triticeae</taxon>
        <taxon>Triticinae</taxon>
        <taxon>Aegilops</taxon>
    </lineage>
</organism>
<keyword evidence="2" id="KW-0238">DNA-binding</keyword>
<sequence length="164" mass="16956">MAAAAVDPMALGLGTSGGASGSGVVGGGVGRAGGGGAVMEGAQPVDLARHPSGIVPVLQNIVSTVNLDCRLDLKQIALQARNAEYNPKRFAAVIMRIRDPKTTALIFASGKMVCTGAKSEEHSKLAARKCSMHELSKSLASQLHSRTSRSRTLLLHVTEISHSS</sequence>
<dbReference type="Gramene" id="AET0Gv20170700.8">
    <property type="protein sequence ID" value="AET0Gv20170700.8"/>
    <property type="gene ID" value="AET0Gv20170700"/>
</dbReference>
<evidence type="ECO:0000256" key="3">
    <source>
        <dbReference type="ARBA" id="ARBA00023163"/>
    </source>
</evidence>
<evidence type="ECO:0008006" key="7">
    <source>
        <dbReference type="Google" id="ProtNLM"/>
    </source>
</evidence>
<dbReference type="GO" id="GO:0006352">
    <property type="term" value="P:DNA-templated transcription initiation"/>
    <property type="evidence" value="ECO:0007669"/>
    <property type="project" value="InterPro"/>
</dbReference>
<keyword evidence="3" id="KW-0804">Transcription</keyword>
<evidence type="ECO:0000313" key="6">
    <source>
        <dbReference type="Proteomes" id="UP000015105"/>
    </source>
</evidence>
<dbReference type="AlphaFoldDB" id="A0A452XHE9"/>
<name>A0A452XHE9_AEGTS</name>
<dbReference type="Gene3D" id="3.30.310.10">
    <property type="entry name" value="TATA-Binding Protein"/>
    <property type="match status" value="1"/>
</dbReference>
<protein>
    <recommendedName>
        <fullName evidence="7">TATA-box-binding protein 2</fullName>
    </recommendedName>
</protein>
<dbReference type="InterPro" id="IPR000814">
    <property type="entry name" value="TBP"/>
</dbReference>
<dbReference type="EnsemblPlants" id="AET0Gv20170700.8">
    <property type="protein sequence ID" value="AET0Gv20170700.8"/>
    <property type="gene ID" value="AET0Gv20170700"/>
</dbReference>
<reference evidence="6" key="2">
    <citation type="journal article" date="2017" name="Nat. Plants">
        <title>The Aegilops tauschii genome reveals multiple impacts of transposons.</title>
        <authorList>
            <person name="Zhao G."/>
            <person name="Zou C."/>
            <person name="Li K."/>
            <person name="Wang K."/>
            <person name="Li T."/>
            <person name="Gao L."/>
            <person name="Zhang X."/>
            <person name="Wang H."/>
            <person name="Yang Z."/>
            <person name="Liu X."/>
            <person name="Jiang W."/>
            <person name="Mao L."/>
            <person name="Kong X."/>
            <person name="Jiao Y."/>
            <person name="Jia J."/>
        </authorList>
    </citation>
    <scope>NUCLEOTIDE SEQUENCE [LARGE SCALE GENOMIC DNA]</scope>
    <source>
        <strain evidence="6">cv. AL8/78</strain>
    </source>
</reference>
<comment type="similarity">
    <text evidence="1">Belongs to the TBP family.</text>
</comment>
<dbReference type="PANTHER" id="PTHR10126">
    <property type="entry name" value="TATA-BOX BINDING PROTEIN"/>
    <property type="match status" value="1"/>
</dbReference>
<accession>A0A452XHE9</accession>
<evidence type="ECO:0000256" key="1">
    <source>
        <dbReference type="ARBA" id="ARBA00005560"/>
    </source>
</evidence>